<name>A0A8S1KWI6_9CILI</name>
<proteinExistence type="predicted"/>
<protein>
    <submittedName>
        <fullName evidence="1">Uncharacterized protein</fullName>
    </submittedName>
</protein>
<gene>
    <name evidence="1" type="ORF">PSON_ATCC_30995.1.T0120406</name>
</gene>
<comment type="caution">
    <text evidence="1">The sequence shown here is derived from an EMBL/GenBank/DDBJ whole genome shotgun (WGS) entry which is preliminary data.</text>
</comment>
<keyword evidence="2" id="KW-1185">Reference proteome</keyword>
<accession>A0A8S1KWI6</accession>
<sequence length="114" mass="13236">MQNLFLPNLNKNAQPCWYLFLVIINKPAKKQKSDIKQGLLLKGASKIKLYDAFLYICHQANFRFVNKELLINALCTTIRQLEIFKKPFLDEPVIQTTAEEQSNFLLLNQIAHIT</sequence>
<dbReference type="Proteomes" id="UP000692954">
    <property type="component" value="Unassembled WGS sequence"/>
</dbReference>
<dbReference type="EMBL" id="CAJJDN010000012">
    <property type="protein sequence ID" value="CAD8058771.1"/>
    <property type="molecule type" value="Genomic_DNA"/>
</dbReference>
<organism evidence="1 2">
    <name type="scientific">Paramecium sonneborni</name>
    <dbReference type="NCBI Taxonomy" id="65129"/>
    <lineage>
        <taxon>Eukaryota</taxon>
        <taxon>Sar</taxon>
        <taxon>Alveolata</taxon>
        <taxon>Ciliophora</taxon>
        <taxon>Intramacronucleata</taxon>
        <taxon>Oligohymenophorea</taxon>
        <taxon>Peniculida</taxon>
        <taxon>Parameciidae</taxon>
        <taxon>Paramecium</taxon>
    </lineage>
</organism>
<evidence type="ECO:0000313" key="1">
    <source>
        <dbReference type="EMBL" id="CAD8058771.1"/>
    </source>
</evidence>
<evidence type="ECO:0000313" key="2">
    <source>
        <dbReference type="Proteomes" id="UP000692954"/>
    </source>
</evidence>
<dbReference type="AlphaFoldDB" id="A0A8S1KWI6"/>
<reference evidence="1" key="1">
    <citation type="submission" date="2021-01" db="EMBL/GenBank/DDBJ databases">
        <authorList>
            <consortium name="Genoscope - CEA"/>
            <person name="William W."/>
        </authorList>
    </citation>
    <scope>NUCLEOTIDE SEQUENCE</scope>
</reference>